<protein>
    <submittedName>
        <fullName evidence="1">Uncharacterized protein</fullName>
    </submittedName>
</protein>
<name>A0A3R7GYD4_CLOSI</name>
<sequence>MIATDIGTIKNSFSTFLVTDSPTPTHKSYGSETTFVEHLKTSQFRCSNRLSLSHTTKQPTL</sequence>
<accession>A0A3R7GYD4</accession>
<reference evidence="1 2" key="2">
    <citation type="journal article" date="2021" name="Genomics">
        <title>High-quality reference genome for Clonorchis sinensis.</title>
        <authorList>
            <person name="Young N.D."/>
            <person name="Stroehlein A.J."/>
            <person name="Kinkar L."/>
            <person name="Wang T."/>
            <person name="Sohn W.M."/>
            <person name="Chang B.C.H."/>
            <person name="Kaur P."/>
            <person name="Weisz D."/>
            <person name="Dudchenko O."/>
            <person name="Aiden E.L."/>
            <person name="Korhonen P.K."/>
            <person name="Gasser R.B."/>
        </authorList>
    </citation>
    <scope>NUCLEOTIDE SEQUENCE [LARGE SCALE GENOMIC DNA]</scope>
    <source>
        <strain evidence="1">Cs-k2</strain>
    </source>
</reference>
<gene>
    <name evidence="1" type="ORF">CSKR_109642</name>
</gene>
<dbReference type="OrthoDB" id="10463926at2759"/>
<organism evidence="1 2">
    <name type="scientific">Clonorchis sinensis</name>
    <name type="common">Chinese liver fluke</name>
    <dbReference type="NCBI Taxonomy" id="79923"/>
    <lineage>
        <taxon>Eukaryota</taxon>
        <taxon>Metazoa</taxon>
        <taxon>Spiralia</taxon>
        <taxon>Lophotrochozoa</taxon>
        <taxon>Platyhelminthes</taxon>
        <taxon>Trematoda</taxon>
        <taxon>Digenea</taxon>
        <taxon>Opisthorchiida</taxon>
        <taxon>Opisthorchiata</taxon>
        <taxon>Opisthorchiidae</taxon>
        <taxon>Clonorchis</taxon>
    </lineage>
</organism>
<dbReference type="Proteomes" id="UP000286415">
    <property type="component" value="Unassembled WGS sequence"/>
</dbReference>
<dbReference type="EMBL" id="NIRI02000056">
    <property type="protein sequence ID" value="KAG5445895.1"/>
    <property type="molecule type" value="Genomic_DNA"/>
</dbReference>
<evidence type="ECO:0000313" key="1">
    <source>
        <dbReference type="EMBL" id="KAG5445895.1"/>
    </source>
</evidence>
<reference evidence="1 2" key="1">
    <citation type="journal article" date="2018" name="Biotechnol. Adv.">
        <title>Improved genomic resources and new bioinformatic workflow for the carcinogenic parasite Clonorchis sinensis: Biotechnological implications.</title>
        <authorList>
            <person name="Wang D."/>
            <person name="Korhonen P.K."/>
            <person name="Gasser R.B."/>
            <person name="Young N.D."/>
        </authorList>
    </citation>
    <scope>NUCLEOTIDE SEQUENCE [LARGE SCALE GENOMIC DNA]</scope>
    <source>
        <strain evidence="1">Cs-k2</strain>
    </source>
</reference>
<proteinExistence type="predicted"/>
<dbReference type="AlphaFoldDB" id="A0A3R7GYD4"/>
<comment type="caution">
    <text evidence="1">The sequence shown here is derived from an EMBL/GenBank/DDBJ whole genome shotgun (WGS) entry which is preliminary data.</text>
</comment>
<dbReference type="InParanoid" id="A0A3R7GYD4"/>
<evidence type="ECO:0000313" key="2">
    <source>
        <dbReference type="Proteomes" id="UP000286415"/>
    </source>
</evidence>
<keyword evidence="2" id="KW-1185">Reference proteome</keyword>